<keyword evidence="1" id="KW-0812">Transmembrane</keyword>
<organism evidence="2 3">
    <name type="scientific">Stutzerimonas nitrititolerans</name>
    <dbReference type="NCBI Taxonomy" id="2482751"/>
    <lineage>
        <taxon>Bacteria</taxon>
        <taxon>Pseudomonadati</taxon>
        <taxon>Pseudomonadota</taxon>
        <taxon>Gammaproteobacteria</taxon>
        <taxon>Pseudomonadales</taxon>
        <taxon>Pseudomonadaceae</taxon>
        <taxon>Stutzerimonas</taxon>
    </lineage>
</organism>
<accession>A0AA41WLG6</accession>
<protein>
    <submittedName>
        <fullName evidence="2">Type II secretion system GspH family protein</fullName>
    </submittedName>
</protein>
<dbReference type="InterPro" id="IPR012902">
    <property type="entry name" value="N_methyl_site"/>
</dbReference>
<dbReference type="AlphaFoldDB" id="A0AA41WLG6"/>
<dbReference type="NCBIfam" id="TIGR02532">
    <property type="entry name" value="IV_pilin_GFxxxE"/>
    <property type="match status" value="1"/>
</dbReference>
<dbReference type="Pfam" id="PF07963">
    <property type="entry name" value="N_methyl"/>
    <property type="match status" value="1"/>
</dbReference>
<evidence type="ECO:0000313" key="2">
    <source>
        <dbReference type="EMBL" id="MCO7546692.1"/>
    </source>
</evidence>
<name>A0AA41WLG6_9GAMM</name>
<dbReference type="Proteomes" id="UP001165292">
    <property type="component" value="Unassembled WGS sequence"/>
</dbReference>
<keyword evidence="1" id="KW-1133">Transmembrane helix</keyword>
<gene>
    <name evidence="2" type="ORF">NJF43_18225</name>
</gene>
<comment type="caution">
    <text evidence="2">The sequence shown here is derived from an EMBL/GenBank/DDBJ whole genome shotgun (WGS) entry which is preliminary data.</text>
</comment>
<evidence type="ECO:0000256" key="1">
    <source>
        <dbReference type="SAM" id="Phobius"/>
    </source>
</evidence>
<proteinExistence type="predicted"/>
<sequence length="289" mass="30770">MKSVRAFTLVELIMVIALSGIVLLMITSVMQHPLRAFVDQTRRSELVEQATVALNRMARDIRLAVPNSIRQSSDGRTLETLNILQAGRYVSNRAGGDSLRFSSEPSGCETNNGRCDGFQVLDPDLPVAGARWLVINNLGANSGGVPTPGGNVWAYADPGVITPTGTTFDATQTGNETLVTLDLPGGAFTFVHASPQRRFYLADQAIGYRCNPASSGGQLLRYTSVTLSASVSSAVPSDAVPVASHVTACSFVYQPGNPQRPGLVTLSLTLDRDGESITLQQQVHIDNAP</sequence>
<dbReference type="EMBL" id="JAMYBS010000031">
    <property type="protein sequence ID" value="MCO7546692.1"/>
    <property type="molecule type" value="Genomic_DNA"/>
</dbReference>
<feature type="transmembrane region" description="Helical" evidence="1">
    <location>
        <begin position="6"/>
        <end position="26"/>
    </location>
</feature>
<keyword evidence="1" id="KW-0472">Membrane</keyword>
<evidence type="ECO:0000313" key="3">
    <source>
        <dbReference type="Proteomes" id="UP001165292"/>
    </source>
</evidence>
<reference evidence="2" key="1">
    <citation type="submission" date="2022-06" db="EMBL/GenBank/DDBJ databases">
        <title>Detection of beta-lactamases in bacteria of animal origin.</title>
        <authorList>
            <person name="Mlynarcik P."/>
            <person name="Zdarska V."/>
            <person name="Chudobova H."/>
            <person name="Prochazkova P."/>
            <person name="Hricova K."/>
            <person name="Mezerova K."/>
            <person name="Bardon J."/>
            <person name="Dolejska M."/>
            <person name="Sukkar I."/>
            <person name="Kolar M."/>
        </authorList>
    </citation>
    <scope>NUCLEOTIDE SEQUENCE</scope>
    <source>
        <strain evidence="2">S 300-3</strain>
    </source>
</reference>
<dbReference type="RefSeq" id="WP_213908981.1">
    <property type="nucleotide sequence ID" value="NZ_DALZXG010000001.1"/>
</dbReference>